<feature type="compositionally biased region" description="Basic residues" evidence="1">
    <location>
        <begin position="140"/>
        <end position="149"/>
    </location>
</feature>
<feature type="compositionally biased region" description="Polar residues" evidence="1">
    <location>
        <begin position="186"/>
        <end position="196"/>
    </location>
</feature>
<dbReference type="AlphaFoldDB" id="A0A7S2XR15"/>
<name>A0A7S2XR15_9STRA</name>
<protein>
    <submittedName>
        <fullName evidence="2">Uncharacterized protein</fullName>
    </submittedName>
</protein>
<evidence type="ECO:0000256" key="1">
    <source>
        <dbReference type="SAM" id="MobiDB-lite"/>
    </source>
</evidence>
<sequence length="257" mass="29991">MCMTTFRQVGVVHPDHDGSRETLPTEQQRFLRCQQSQHQLVVLRNKKEETGILWIRLRNHIWMWCLCMAYNFQQIWRQACVSLTHHHHWNVESFQQSLEEAVVVVPTTTGDAAVGNDHLQEWKQPPPPPMSGILRESKYRNPKRNHRKQQFRSFLHVHRPRSKRKLLILCSSSSSLDDVDDNSMSTTETNKNNDTRATNKKRVTFAAGFVTSTMIIINTTQYKPTRNRNKRSDILRSVSNTTIIVSEESLDSHTFQQ</sequence>
<feature type="region of interest" description="Disordered" evidence="1">
    <location>
        <begin position="118"/>
        <end position="149"/>
    </location>
</feature>
<accession>A0A7S2XR15</accession>
<gene>
    <name evidence="2" type="ORF">ASEP1449_LOCUS14193</name>
</gene>
<proteinExistence type="predicted"/>
<feature type="region of interest" description="Disordered" evidence="1">
    <location>
        <begin position="176"/>
        <end position="196"/>
    </location>
</feature>
<evidence type="ECO:0000313" key="2">
    <source>
        <dbReference type="EMBL" id="CAD9822359.1"/>
    </source>
</evidence>
<dbReference type="EMBL" id="HBHQ01021041">
    <property type="protein sequence ID" value="CAD9822359.1"/>
    <property type="molecule type" value="Transcribed_RNA"/>
</dbReference>
<organism evidence="2">
    <name type="scientific">Attheya septentrionalis</name>
    <dbReference type="NCBI Taxonomy" id="420275"/>
    <lineage>
        <taxon>Eukaryota</taxon>
        <taxon>Sar</taxon>
        <taxon>Stramenopiles</taxon>
        <taxon>Ochrophyta</taxon>
        <taxon>Bacillariophyta</taxon>
        <taxon>Coscinodiscophyceae</taxon>
        <taxon>Chaetocerotophycidae</taxon>
        <taxon>Chaetocerotales</taxon>
        <taxon>Attheyaceae</taxon>
        <taxon>Attheya</taxon>
    </lineage>
</organism>
<reference evidence="2" key="1">
    <citation type="submission" date="2021-01" db="EMBL/GenBank/DDBJ databases">
        <authorList>
            <person name="Corre E."/>
            <person name="Pelletier E."/>
            <person name="Niang G."/>
            <person name="Scheremetjew M."/>
            <person name="Finn R."/>
            <person name="Kale V."/>
            <person name="Holt S."/>
            <person name="Cochrane G."/>
            <person name="Meng A."/>
            <person name="Brown T."/>
            <person name="Cohen L."/>
        </authorList>
    </citation>
    <scope>NUCLEOTIDE SEQUENCE</scope>
    <source>
        <strain evidence="2">CCMP2084</strain>
    </source>
</reference>